<keyword evidence="4 5" id="KW-0143">Chaperone</keyword>
<dbReference type="PANTHER" id="PTHR33692:SF1">
    <property type="entry name" value="RIBOSOME MATURATION FACTOR RIMM"/>
    <property type="match status" value="1"/>
</dbReference>
<dbReference type="Proteomes" id="UP000618926">
    <property type="component" value="Unassembled WGS sequence"/>
</dbReference>
<organism evidence="8 9">
    <name type="scientific">Geobacter anodireducens</name>
    <dbReference type="NCBI Taxonomy" id="1340425"/>
    <lineage>
        <taxon>Bacteria</taxon>
        <taxon>Pseudomonadati</taxon>
        <taxon>Thermodesulfobacteriota</taxon>
        <taxon>Desulfuromonadia</taxon>
        <taxon>Geobacterales</taxon>
        <taxon>Geobacteraceae</taxon>
        <taxon>Geobacter</taxon>
    </lineage>
</organism>
<evidence type="ECO:0000256" key="1">
    <source>
        <dbReference type="ARBA" id="ARBA00022490"/>
    </source>
</evidence>
<feature type="domain" description="RimM N-terminal" evidence="6">
    <location>
        <begin position="16"/>
        <end position="98"/>
    </location>
</feature>
<dbReference type="InterPro" id="IPR009000">
    <property type="entry name" value="Transl_B-barrel_sf"/>
</dbReference>
<dbReference type="EMBL" id="JADBFD010000015">
    <property type="protein sequence ID" value="MBE2888551.1"/>
    <property type="molecule type" value="Genomic_DNA"/>
</dbReference>
<evidence type="ECO:0000259" key="7">
    <source>
        <dbReference type="Pfam" id="PF24986"/>
    </source>
</evidence>
<sequence>MTRSSEPVRQNDLELLGKIVTTHGIRGQLKVASFSGEFDTLLSLETVVLKGKDGRMETFPVARATVHHNRVLLSLTQFTNINEVLHLVGCELYAHRDQFPSLEDGEYYWCDLIGLQVVTEAGVAIGRLDSILPTGSHDVYVVRGADREYLIPAVEDVVVQVDLEAGTMTVSPPEGLLDL</sequence>
<comment type="domain">
    <text evidence="5">The PRC barrel domain binds ribosomal protein uS19.</text>
</comment>
<dbReference type="SUPFAM" id="SSF50346">
    <property type="entry name" value="PRC-barrel domain"/>
    <property type="match status" value="1"/>
</dbReference>
<evidence type="ECO:0000256" key="2">
    <source>
        <dbReference type="ARBA" id="ARBA00022517"/>
    </source>
</evidence>
<keyword evidence="1 5" id="KW-0963">Cytoplasm</keyword>
<evidence type="ECO:0000256" key="3">
    <source>
        <dbReference type="ARBA" id="ARBA00022552"/>
    </source>
</evidence>
<dbReference type="HAMAP" id="MF_00014">
    <property type="entry name" value="Ribosome_mat_RimM"/>
    <property type="match status" value="1"/>
</dbReference>
<keyword evidence="3 5" id="KW-0698">rRNA processing</keyword>
<comment type="caution">
    <text evidence="8">The sequence shown here is derived from an EMBL/GenBank/DDBJ whole genome shotgun (WGS) entry which is preliminary data.</text>
</comment>
<evidence type="ECO:0000259" key="6">
    <source>
        <dbReference type="Pfam" id="PF01782"/>
    </source>
</evidence>
<dbReference type="InterPro" id="IPR056792">
    <property type="entry name" value="PRC_RimM"/>
</dbReference>
<dbReference type="InterPro" id="IPR011961">
    <property type="entry name" value="RimM"/>
</dbReference>
<keyword evidence="9" id="KW-1185">Reference proteome</keyword>
<keyword evidence="2 5" id="KW-0690">Ribosome biogenesis</keyword>
<dbReference type="Gene3D" id="2.40.30.60">
    <property type="entry name" value="RimM"/>
    <property type="match status" value="1"/>
</dbReference>
<comment type="subunit">
    <text evidence="5">Binds ribosomal protein uS19.</text>
</comment>
<dbReference type="Pfam" id="PF01782">
    <property type="entry name" value="RimM"/>
    <property type="match status" value="1"/>
</dbReference>
<evidence type="ECO:0000256" key="4">
    <source>
        <dbReference type="ARBA" id="ARBA00023186"/>
    </source>
</evidence>
<gene>
    <name evidence="5 8" type="primary">rimM</name>
    <name evidence="8" type="ORF">IIE05_11280</name>
</gene>
<comment type="similarity">
    <text evidence="5">Belongs to the RimM family.</text>
</comment>
<dbReference type="InterPro" id="IPR002676">
    <property type="entry name" value="RimM_N"/>
</dbReference>
<feature type="domain" description="Ribosome maturation factor RimM PRC barrel" evidence="7">
    <location>
        <begin position="109"/>
        <end position="176"/>
    </location>
</feature>
<dbReference type="Pfam" id="PF24986">
    <property type="entry name" value="PRC_RimM"/>
    <property type="match status" value="1"/>
</dbReference>
<dbReference type="NCBIfam" id="TIGR02273">
    <property type="entry name" value="16S_RimM"/>
    <property type="match status" value="1"/>
</dbReference>
<dbReference type="RefSeq" id="WP_052269365.1">
    <property type="nucleotide sequence ID" value="NZ_JADBFD010000015.1"/>
</dbReference>
<dbReference type="InterPro" id="IPR011033">
    <property type="entry name" value="PRC_barrel-like_sf"/>
</dbReference>
<comment type="function">
    <text evidence="5">An accessory protein needed during the final step in the assembly of 30S ribosomal subunit, possibly for assembly of the head region. Essential for efficient processing of 16S rRNA. May be needed both before and after RbfA during the maturation of 16S rRNA. It has affinity for free ribosomal 30S subunits but not for 70S ribosomes.</text>
</comment>
<comment type="subcellular location">
    <subcellularLocation>
        <location evidence="5">Cytoplasm</location>
    </subcellularLocation>
</comment>
<name>A0ABR9NWB5_9BACT</name>
<evidence type="ECO:0000256" key="5">
    <source>
        <dbReference type="HAMAP-Rule" id="MF_00014"/>
    </source>
</evidence>
<evidence type="ECO:0000313" key="9">
    <source>
        <dbReference type="Proteomes" id="UP000618926"/>
    </source>
</evidence>
<reference evidence="8 9" key="1">
    <citation type="submission" date="2020-10" db="EMBL/GenBank/DDBJ databases">
        <title>Investigation of anaerobic biodegradation of phenanthrene by a sulfate-dependent Geobacter anodireducens strain PheS2.</title>
        <authorList>
            <person name="Zhang Z."/>
        </authorList>
    </citation>
    <scope>NUCLEOTIDE SEQUENCE [LARGE SCALE GENOMIC DNA]</scope>
    <source>
        <strain evidence="8 9">PheS2</strain>
    </source>
</reference>
<accession>A0ABR9NWB5</accession>
<dbReference type="InterPro" id="IPR036976">
    <property type="entry name" value="RimM_N_sf"/>
</dbReference>
<dbReference type="Gene3D" id="2.30.30.240">
    <property type="entry name" value="PRC-barrel domain"/>
    <property type="match status" value="1"/>
</dbReference>
<protein>
    <recommendedName>
        <fullName evidence="5">Ribosome maturation factor RimM</fullName>
    </recommendedName>
</protein>
<dbReference type="SUPFAM" id="SSF50447">
    <property type="entry name" value="Translation proteins"/>
    <property type="match status" value="1"/>
</dbReference>
<evidence type="ECO:0000313" key="8">
    <source>
        <dbReference type="EMBL" id="MBE2888551.1"/>
    </source>
</evidence>
<dbReference type="PANTHER" id="PTHR33692">
    <property type="entry name" value="RIBOSOME MATURATION FACTOR RIMM"/>
    <property type="match status" value="1"/>
</dbReference>
<proteinExistence type="inferred from homology"/>